<dbReference type="EC" id="2.7.7.6" evidence="2"/>
<evidence type="ECO:0000256" key="3">
    <source>
        <dbReference type="ARBA" id="ARBA00022478"/>
    </source>
</evidence>
<dbReference type="SUPFAM" id="SSF55608">
    <property type="entry name" value="Homing endonucleases"/>
    <property type="match status" value="1"/>
</dbReference>
<keyword evidence="4" id="KW-0808">Transferase</keyword>
<dbReference type="GO" id="GO:0046872">
    <property type="term" value="F:metal ion binding"/>
    <property type="evidence" value="ECO:0007669"/>
    <property type="project" value="UniProtKB-KW"/>
</dbReference>
<keyword evidence="9" id="KW-0651">Protein splicing</keyword>
<feature type="compositionally biased region" description="Basic and acidic residues" evidence="11">
    <location>
        <begin position="1767"/>
        <end position="1806"/>
    </location>
</feature>
<dbReference type="Gene3D" id="3.90.1800.10">
    <property type="entry name" value="RNA polymerase alpha subunit dimerisation domain"/>
    <property type="match status" value="1"/>
</dbReference>
<evidence type="ECO:0000256" key="7">
    <source>
        <dbReference type="ARBA" id="ARBA00022813"/>
    </source>
</evidence>
<dbReference type="InterPro" id="IPR006141">
    <property type="entry name" value="Intein_N"/>
</dbReference>
<dbReference type="GO" id="GO:0004519">
    <property type="term" value="F:endonuclease activity"/>
    <property type="evidence" value="ECO:0007669"/>
    <property type="project" value="InterPro"/>
</dbReference>
<dbReference type="InterPro" id="IPR006142">
    <property type="entry name" value="INTEIN"/>
</dbReference>
<feature type="region of interest" description="Disordered" evidence="11">
    <location>
        <begin position="1618"/>
        <end position="1668"/>
    </location>
</feature>
<dbReference type="EMBL" id="MN739931">
    <property type="protein sequence ID" value="QHT78387.1"/>
    <property type="molecule type" value="Genomic_DNA"/>
</dbReference>
<keyword evidence="5" id="KW-0548">Nucleotidyltransferase</keyword>
<keyword evidence="3" id="KW-0240">DNA-directed RNA polymerase</keyword>
<dbReference type="Pfam" id="PF04561">
    <property type="entry name" value="RNA_pol_Rpb2_2"/>
    <property type="match status" value="1"/>
</dbReference>
<evidence type="ECO:0000256" key="2">
    <source>
        <dbReference type="ARBA" id="ARBA00012418"/>
    </source>
</evidence>
<dbReference type="Pfam" id="PF00562">
    <property type="entry name" value="RNA_pol_Rpb2_6"/>
    <property type="match status" value="2"/>
</dbReference>
<dbReference type="GO" id="GO:0032549">
    <property type="term" value="F:ribonucleoside binding"/>
    <property type="evidence" value="ECO:0007669"/>
    <property type="project" value="InterPro"/>
</dbReference>
<evidence type="ECO:0000256" key="9">
    <source>
        <dbReference type="ARBA" id="ARBA00023000"/>
    </source>
</evidence>
<dbReference type="SUPFAM" id="SSF51294">
    <property type="entry name" value="Hedgehog/intein (Hint) domain"/>
    <property type="match status" value="1"/>
</dbReference>
<dbReference type="Gene3D" id="2.170.16.10">
    <property type="entry name" value="Hedgehog/Intein (Hint) domain"/>
    <property type="match status" value="1"/>
</dbReference>
<dbReference type="InterPro" id="IPR015712">
    <property type="entry name" value="DNA-dir_RNA_pol_su2"/>
</dbReference>
<dbReference type="InterPro" id="IPR007642">
    <property type="entry name" value="RNA_pol_Rpb2_2"/>
</dbReference>
<dbReference type="Pfam" id="PF04560">
    <property type="entry name" value="RNA_pol_Rpb2_7"/>
    <property type="match status" value="1"/>
</dbReference>
<dbReference type="InterPro" id="IPR004042">
    <property type="entry name" value="Intein_endonuc_central"/>
</dbReference>
<dbReference type="GO" id="GO:0016539">
    <property type="term" value="P:intein-mediated protein splicing"/>
    <property type="evidence" value="ECO:0007669"/>
    <property type="project" value="InterPro"/>
</dbReference>
<feature type="compositionally biased region" description="Polar residues" evidence="11">
    <location>
        <begin position="1625"/>
        <end position="1634"/>
    </location>
</feature>
<evidence type="ECO:0000256" key="1">
    <source>
        <dbReference type="ARBA" id="ARBA00006835"/>
    </source>
</evidence>
<dbReference type="Gene3D" id="3.90.1070.20">
    <property type="match status" value="1"/>
</dbReference>
<evidence type="ECO:0000259" key="12">
    <source>
        <dbReference type="PROSITE" id="PS50819"/>
    </source>
</evidence>
<keyword evidence="10" id="KW-0804">Transcription</keyword>
<evidence type="ECO:0000256" key="11">
    <source>
        <dbReference type="SAM" id="MobiDB-lite"/>
    </source>
</evidence>
<dbReference type="InterPro" id="IPR014724">
    <property type="entry name" value="RNA_pol_RPB2_OB-fold"/>
</dbReference>
<dbReference type="Gene3D" id="3.10.28.10">
    <property type="entry name" value="Homing endonucleases"/>
    <property type="match status" value="1"/>
</dbReference>
<feature type="region of interest" description="Disordered" evidence="11">
    <location>
        <begin position="1693"/>
        <end position="1867"/>
    </location>
</feature>
<feature type="compositionally biased region" description="Low complexity" evidence="11">
    <location>
        <begin position="1693"/>
        <end position="1719"/>
    </location>
</feature>
<dbReference type="GO" id="GO:0003677">
    <property type="term" value="F:DNA binding"/>
    <property type="evidence" value="ECO:0007669"/>
    <property type="project" value="InterPro"/>
</dbReference>
<comment type="similarity">
    <text evidence="1">Belongs to the RNA polymerase beta chain family.</text>
</comment>
<evidence type="ECO:0000256" key="6">
    <source>
        <dbReference type="ARBA" id="ARBA00022723"/>
    </source>
</evidence>
<dbReference type="InterPro" id="IPR007641">
    <property type="entry name" value="RNA_pol_Rpb2_7"/>
</dbReference>
<dbReference type="PROSITE" id="PS50817">
    <property type="entry name" value="INTEIN_N_TER"/>
    <property type="match status" value="1"/>
</dbReference>
<dbReference type="GO" id="GO:0003899">
    <property type="term" value="F:DNA-directed RNA polymerase activity"/>
    <property type="evidence" value="ECO:0007669"/>
    <property type="project" value="UniProtKB-EC"/>
</dbReference>
<evidence type="ECO:0000256" key="10">
    <source>
        <dbReference type="ARBA" id="ARBA00023163"/>
    </source>
</evidence>
<feature type="compositionally biased region" description="Polar residues" evidence="11">
    <location>
        <begin position="1738"/>
        <end position="1751"/>
    </location>
</feature>
<dbReference type="InterPro" id="IPR027434">
    <property type="entry name" value="Homing_endonucl"/>
</dbReference>
<organism evidence="13">
    <name type="scientific">viral metagenome</name>
    <dbReference type="NCBI Taxonomy" id="1070528"/>
    <lineage>
        <taxon>unclassified sequences</taxon>
        <taxon>metagenomes</taxon>
        <taxon>organismal metagenomes</taxon>
    </lineage>
</organism>
<dbReference type="InterPro" id="IPR007646">
    <property type="entry name" value="RNA_pol_Rpb2_4"/>
</dbReference>
<dbReference type="PRINTS" id="PR00379">
    <property type="entry name" value="INTEIN"/>
</dbReference>
<dbReference type="PANTHER" id="PTHR20856">
    <property type="entry name" value="DNA-DIRECTED RNA POLYMERASE I SUBUNIT 2"/>
    <property type="match status" value="1"/>
</dbReference>
<feature type="compositionally biased region" description="Basic and acidic residues" evidence="11">
    <location>
        <begin position="1828"/>
        <end position="1843"/>
    </location>
</feature>
<keyword evidence="8" id="KW-0862">Zinc</keyword>
<dbReference type="Gene3D" id="2.40.50.150">
    <property type="match status" value="1"/>
</dbReference>
<dbReference type="Pfam" id="PF04565">
    <property type="entry name" value="RNA_pol_Rpb2_3"/>
    <property type="match status" value="1"/>
</dbReference>
<evidence type="ECO:0000313" key="13">
    <source>
        <dbReference type="EMBL" id="QHT78387.1"/>
    </source>
</evidence>
<feature type="compositionally biased region" description="Low complexity" evidence="11">
    <location>
        <begin position="1844"/>
        <end position="1857"/>
    </location>
</feature>
<dbReference type="Gene3D" id="2.40.270.10">
    <property type="entry name" value="DNA-directed RNA polymerase, subunit 2, domain 6"/>
    <property type="match status" value="2"/>
</dbReference>
<keyword evidence="7" id="KW-0068">Autocatalytic cleavage</keyword>
<feature type="domain" description="DOD-type homing endonuclease" evidence="12">
    <location>
        <begin position="1090"/>
        <end position="1218"/>
    </location>
</feature>
<dbReference type="PROSITE" id="PS50819">
    <property type="entry name" value="INTEIN_ENDONUCLEASE"/>
    <property type="match status" value="1"/>
</dbReference>
<sequence>MSKDLSSISWKLIDKYFKDNPSNLVAHHLDSYNDFYSSGINNIFRENNPIRFIEREDKSATAEENRNECSLYLGGKDGNKIYFGKPIIYDDNEKGAHYMYPNDARLRNMTYGITIHYDVEVDFVFFEGEERKTHSIVLEKIYLGRFPIMLQSNLCILSGLSTEVRYNMGECKNDYGGYFIIDGKEKVIVPQEKFANNMLYIKKNKEDDTYSHSAEIRSVSEDASKPIRTMAVKIVAPTTVLSNNQMVVTVPNVRKPVPLFILMRALGVVSDKSIIEYCLLDLKKNETYIDLFIPSIHDANQIFNQETALRYIASFTKRRTITGVLDILMNYFLPHIGEKNFLDKAYYIGYMVNRLLRVYTKDDKPTDRDNFRFKRIEMSGTLIYDLFREYYLIQHRNIGLKIDKEYYYHAKYKQAFIDLINDNYTAFFKERIIESGFRKAFKGNWGSESHTKRVGVVQDLNRLSWNSFISQLRKLNLPLDASAKVVGPRLLNSSQWGFIDPIDTPDGGNIGLHKHMAISTLITSGYSGWPLIKWLRSKTAIRILQECTPEFLGSISKVIVNGVWIGGIENPLELVKLIKLFRRNGIIPVYTSVSFDYENNEVCIYSDGGRLTRPVYYLDKKTNNDFGKPSFERKDVLEKILDGDFSWQEIVSGFKPKGVKDFNYKKDVLYDLEELYPDLKTLEKIEQDLEKFKSVVDYVDTSEEEGLLFATTIDDLKKNKYYTNLEVDPSLILGVMGNQIIYPENNPVTRNSFSCGQSKQAVSVYHTNYQMRIDKMGVVLNNGQIPLVKSRYLEYINNEQQPYGVNAIVAIMSYTGYNVEDAILINEGSVKRGLFNTTYYSMYEAREESSKVAGSTTNSFFADVAAKPVVKGIKPGYDYSHLDKYGIIRENVALDDKMVVIGRVSSNTEDSEIVTDSSVFPKKGQLGFVDKSFITEGEEGFRIAKVRVREERLPAIGDKMACALPTQQVLTSEGWIEIKDIDITKHKLATLDENENMCYEHPINKFEYNHNGKMYYVKNKQVEVVCTLNHKLYVKRREKLKGEKEYELLEAEKVIGNMVRFQKSMKNVYPDVEYMILGEKKYKMDDWLQLLGMFIADGSVNNRAVVLSAHKQRKVNFNIDFLTKLGIQYYHDSHNGYFAINLGTNKEIYEELKKYSLGALNKYLPEYVWSLSQRQCIILLEALMEGDGHTYSDGFSRYGTISLKLANDVCRLAVHCGWSGVTKIAAEPGDNKHIITGKSGYNKGKSHMIESKNTYYKISIIRKQNQPYINKKVNDSNEEKLIDYEGKVYCVEMPSSHLYYMRENNLAPSMLIGNSRAGQKGTLGLIIPEEDMPFCADGTRPDLIINPHALPSRMTIGQLVETLLGKVCVSYGGFGDCTAFQTKGPNTAIYGEALTNAGFHSSGNQILYNGMTGEQLYSEIYIGPTYYMRLKHMVKDKINFRARGPNTQLTRQPVQGRANDGGLRIGEMERDGVMAHGASAFLNDSFMVRGDEYYMAVCNKTGCTAIYNDALNLFLSPFADGPVKFKGTIDGKLNIDNISRFGRSFSIVRIPYSLKLLIQELQVMNIQMRIITEDNIDQLMNMSYSDNINKLLQTESGDITKLIGDYKNNMLSKIRKEDAERNAKTSKYTQINFQPTPPSEESVPYAEGSPAYAPGSDDSMGFFETGNSPQYAPGSPAYAPGSPAYAPGSPAYAPGSPAYAPGSPAYAPGSPAFNPRSPSYSPPTSPQYAPGSPAFNPKSPSYSPPTSNEQVTRFEPHSPDEPPPPEMLREPNIKNPELKAQFEELPETDKKLLMEMLDKKKAEKAVQKQSQLTLAPEKSESVLELEEEPKSSESESESGEIKETSGGSSSSSGQTKSVTINLSALDN</sequence>
<dbReference type="InterPro" id="IPR007120">
    <property type="entry name" value="DNA-dir_RNAP_su2_dom"/>
</dbReference>
<dbReference type="InterPro" id="IPR037033">
    <property type="entry name" value="DNA-dir_RNAP_su2_hyb_sf"/>
</dbReference>
<dbReference type="Gene3D" id="3.90.1110.10">
    <property type="entry name" value="RNA polymerase Rpb2, domain 2"/>
    <property type="match status" value="1"/>
</dbReference>
<evidence type="ECO:0000256" key="8">
    <source>
        <dbReference type="ARBA" id="ARBA00022833"/>
    </source>
</evidence>
<feature type="compositionally biased region" description="Polar residues" evidence="11">
    <location>
        <begin position="1858"/>
        <end position="1867"/>
    </location>
</feature>
<dbReference type="SUPFAM" id="SSF64484">
    <property type="entry name" value="beta and beta-prime subunits of DNA dependent RNA-polymerase"/>
    <property type="match status" value="2"/>
</dbReference>
<reference evidence="13" key="1">
    <citation type="journal article" date="2020" name="Nature">
        <title>Giant virus diversity and host interactions through global metagenomics.</title>
        <authorList>
            <person name="Schulz F."/>
            <person name="Roux S."/>
            <person name="Paez-Espino D."/>
            <person name="Jungbluth S."/>
            <person name="Walsh D.A."/>
            <person name="Denef V.J."/>
            <person name="McMahon K.D."/>
            <person name="Konstantinidis K.T."/>
            <person name="Eloe-Fadrosh E.A."/>
            <person name="Kyrpides N.C."/>
            <person name="Woyke T."/>
        </authorList>
    </citation>
    <scope>NUCLEOTIDE SEQUENCE</scope>
    <source>
        <strain evidence="13">GVMAG-M-3300023179-91</strain>
    </source>
</reference>
<accession>A0A6C0HDE1</accession>
<dbReference type="Pfam" id="PF04563">
    <property type="entry name" value="RNA_pol_Rpb2_1"/>
    <property type="match status" value="1"/>
</dbReference>
<dbReference type="GO" id="GO:0006351">
    <property type="term" value="P:DNA-templated transcription"/>
    <property type="evidence" value="ECO:0007669"/>
    <property type="project" value="InterPro"/>
</dbReference>
<evidence type="ECO:0000256" key="5">
    <source>
        <dbReference type="ARBA" id="ARBA00022695"/>
    </source>
</evidence>
<evidence type="ECO:0000256" key="4">
    <source>
        <dbReference type="ARBA" id="ARBA00022679"/>
    </source>
</evidence>
<name>A0A6C0HDE1_9ZZZZ</name>
<proteinExistence type="inferred from homology"/>
<dbReference type="InterPro" id="IPR037034">
    <property type="entry name" value="RNA_pol_Rpb2_2_sf"/>
</dbReference>
<dbReference type="InterPro" id="IPR036844">
    <property type="entry name" value="Hint_dom_sf"/>
</dbReference>
<dbReference type="InterPro" id="IPR007644">
    <property type="entry name" value="RNA_pol_bsu_protrusion"/>
</dbReference>
<dbReference type="InterPro" id="IPR007645">
    <property type="entry name" value="RNA_pol_Rpb2_3"/>
</dbReference>
<protein>
    <recommendedName>
        <fullName evidence="2">DNA-directed RNA polymerase</fullName>
        <ecNumber evidence="2">2.7.7.6</ecNumber>
    </recommendedName>
</protein>
<keyword evidence="6" id="KW-0479">Metal-binding</keyword>
<dbReference type="GO" id="GO:0000428">
    <property type="term" value="C:DNA-directed RNA polymerase complex"/>
    <property type="evidence" value="ECO:0007669"/>
    <property type="project" value="UniProtKB-KW"/>
</dbReference>
<dbReference type="Pfam" id="PF04566">
    <property type="entry name" value="RNA_pol_Rpb2_4"/>
    <property type="match status" value="1"/>
</dbReference>